<dbReference type="InterPro" id="IPR000515">
    <property type="entry name" value="MetI-like"/>
</dbReference>
<reference evidence="9 10" key="1">
    <citation type="submission" date="2014-07" db="EMBL/GenBank/DDBJ databases">
        <title>Draft genome of Clostridium celerecrescens 152B isolated from sediments associated with methane hydrate from Krishna Godavari basin.</title>
        <authorList>
            <person name="Honkalas V.S."/>
            <person name="Dabir A.P."/>
            <person name="Arora P."/>
            <person name="Dhakephalkar P.K."/>
        </authorList>
    </citation>
    <scope>NUCLEOTIDE SEQUENCE [LARGE SCALE GENOMIC DNA]</scope>
    <source>
        <strain evidence="9 10">152B</strain>
    </source>
</reference>
<feature type="transmembrane region" description="Helical" evidence="7">
    <location>
        <begin position="106"/>
        <end position="129"/>
    </location>
</feature>
<sequence>MKLWNGRKSMVCLLVLFISLLAAVTIAGQLYKTEALVTDFSRKNMPPCFSHPFGTDWMGRDMFARTLTGLSMSIRIGLLTAAVSTTFAFLLGLFAASMGKAADGLVVGLIDLVMGIPHILLLVLISFALGKGFKGVVVGISLTHWTSLARLIRGEVLQLKESQYIKIARKLGHGGFETALKHMTPHLIPQLLVGLVLLFPHAILHEASITFLGFGLSSEQPAIGVILSESMKYLAMGKWWLALFPGAFLVVVVLLFHLTGEMVGRLMDPGALHQ</sequence>
<keyword evidence="5 7" id="KW-1133">Transmembrane helix</keyword>
<dbReference type="OrthoDB" id="9783218at2"/>
<keyword evidence="2 7" id="KW-0813">Transport</keyword>
<proteinExistence type="inferred from homology"/>
<comment type="similarity">
    <text evidence="7">Belongs to the binding-protein-dependent transport system permease family.</text>
</comment>
<feature type="transmembrane region" description="Helical" evidence="7">
    <location>
        <begin position="239"/>
        <end position="258"/>
    </location>
</feature>
<evidence type="ECO:0000259" key="8">
    <source>
        <dbReference type="PROSITE" id="PS50928"/>
    </source>
</evidence>
<dbReference type="EMBL" id="JPME01000002">
    <property type="protein sequence ID" value="KEZ91852.1"/>
    <property type="molecule type" value="Genomic_DNA"/>
</dbReference>
<organism evidence="9 10">
    <name type="scientific">Lacrimispora celerecrescens</name>
    <dbReference type="NCBI Taxonomy" id="29354"/>
    <lineage>
        <taxon>Bacteria</taxon>
        <taxon>Bacillati</taxon>
        <taxon>Bacillota</taxon>
        <taxon>Clostridia</taxon>
        <taxon>Lachnospirales</taxon>
        <taxon>Lachnospiraceae</taxon>
        <taxon>Lacrimispora</taxon>
    </lineage>
</organism>
<dbReference type="PANTHER" id="PTHR43386:SF23">
    <property type="entry name" value="ABC TRANSPORTER"/>
    <property type="match status" value="1"/>
</dbReference>
<dbReference type="GO" id="GO:0055085">
    <property type="term" value="P:transmembrane transport"/>
    <property type="evidence" value="ECO:0007669"/>
    <property type="project" value="InterPro"/>
</dbReference>
<evidence type="ECO:0000256" key="4">
    <source>
        <dbReference type="ARBA" id="ARBA00022692"/>
    </source>
</evidence>
<keyword evidence="6 7" id="KW-0472">Membrane</keyword>
<evidence type="ECO:0000256" key="6">
    <source>
        <dbReference type="ARBA" id="ARBA00023136"/>
    </source>
</evidence>
<dbReference type="InterPro" id="IPR035906">
    <property type="entry name" value="MetI-like_sf"/>
</dbReference>
<comment type="subcellular location">
    <subcellularLocation>
        <location evidence="1 7">Cell membrane</location>
        <topology evidence="1 7">Multi-pass membrane protein</topology>
    </subcellularLocation>
</comment>
<keyword evidence="10" id="KW-1185">Reference proteome</keyword>
<gene>
    <name evidence="9" type="ORF">IO98_01365</name>
</gene>
<comment type="caution">
    <text evidence="9">The sequence shown here is derived from an EMBL/GenBank/DDBJ whole genome shotgun (WGS) entry which is preliminary data.</text>
</comment>
<dbReference type="CDD" id="cd06261">
    <property type="entry name" value="TM_PBP2"/>
    <property type="match status" value="1"/>
</dbReference>
<dbReference type="AlphaFoldDB" id="A0A084JSB8"/>
<dbReference type="Proteomes" id="UP000028525">
    <property type="component" value="Unassembled WGS sequence"/>
</dbReference>
<dbReference type="Pfam" id="PF00528">
    <property type="entry name" value="BPD_transp_1"/>
    <property type="match status" value="1"/>
</dbReference>
<evidence type="ECO:0000313" key="10">
    <source>
        <dbReference type="Proteomes" id="UP000028525"/>
    </source>
</evidence>
<evidence type="ECO:0000256" key="7">
    <source>
        <dbReference type="RuleBase" id="RU363032"/>
    </source>
</evidence>
<dbReference type="InterPro" id="IPR050366">
    <property type="entry name" value="BP-dependent_transpt_permease"/>
</dbReference>
<protein>
    <submittedName>
        <fullName evidence="9">Peptide ABC transporter permease</fullName>
    </submittedName>
</protein>
<evidence type="ECO:0000256" key="2">
    <source>
        <dbReference type="ARBA" id="ARBA00022448"/>
    </source>
</evidence>
<feature type="domain" description="ABC transmembrane type-1" evidence="8">
    <location>
        <begin position="70"/>
        <end position="260"/>
    </location>
</feature>
<dbReference type="SUPFAM" id="SSF161098">
    <property type="entry name" value="MetI-like"/>
    <property type="match status" value="1"/>
</dbReference>
<name>A0A084JSB8_9FIRM</name>
<dbReference type="RefSeq" id="WP_038277286.1">
    <property type="nucleotide sequence ID" value="NZ_JPME01000002.1"/>
</dbReference>
<dbReference type="Gene3D" id="1.10.3720.10">
    <property type="entry name" value="MetI-like"/>
    <property type="match status" value="1"/>
</dbReference>
<evidence type="ECO:0000256" key="5">
    <source>
        <dbReference type="ARBA" id="ARBA00022989"/>
    </source>
</evidence>
<feature type="transmembrane region" description="Helical" evidence="7">
    <location>
        <begin position="72"/>
        <end position="94"/>
    </location>
</feature>
<evidence type="ECO:0000313" key="9">
    <source>
        <dbReference type="EMBL" id="KEZ91852.1"/>
    </source>
</evidence>
<evidence type="ECO:0000256" key="3">
    <source>
        <dbReference type="ARBA" id="ARBA00022475"/>
    </source>
</evidence>
<dbReference type="PANTHER" id="PTHR43386">
    <property type="entry name" value="OLIGOPEPTIDE TRANSPORT SYSTEM PERMEASE PROTEIN APPC"/>
    <property type="match status" value="1"/>
</dbReference>
<keyword evidence="3" id="KW-1003">Cell membrane</keyword>
<evidence type="ECO:0000256" key="1">
    <source>
        <dbReference type="ARBA" id="ARBA00004651"/>
    </source>
</evidence>
<accession>A0A084JSB8</accession>
<dbReference type="GO" id="GO:0005886">
    <property type="term" value="C:plasma membrane"/>
    <property type="evidence" value="ECO:0007669"/>
    <property type="project" value="UniProtKB-SubCell"/>
</dbReference>
<dbReference type="STRING" id="29354.IO98_01365"/>
<dbReference type="PROSITE" id="PS50928">
    <property type="entry name" value="ABC_TM1"/>
    <property type="match status" value="1"/>
</dbReference>
<keyword evidence="4 7" id="KW-0812">Transmembrane</keyword>